<dbReference type="AlphaFoldDB" id="A0A0C2WUJ0"/>
<dbReference type="EMBL" id="KN824287">
    <property type="protein sequence ID" value="KIM29843.1"/>
    <property type="molecule type" value="Genomic_DNA"/>
</dbReference>
<accession>A0A0C2WUJ0</accession>
<dbReference type="InterPro" id="IPR053216">
    <property type="entry name" value="Appressorial_penetr-assoc"/>
</dbReference>
<dbReference type="PANTHER" id="PTHR34587:SF1">
    <property type="entry name" value="CIRCUMSPOROZOITE PROTEIN"/>
    <property type="match status" value="1"/>
</dbReference>
<name>A0A0C2WUJ0_SERVB</name>
<evidence type="ECO:0000313" key="3">
    <source>
        <dbReference type="Proteomes" id="UP000054097"/>
    </source>
</evidence>
<dbReference type="PANTHER" id="PTHR34587">
    <property type="entry name" value="VWFA DOMAIN-CONTAINING PROTEIN"/>
    <property type="match status" value="1"/>
</dbReference>
<gene>
    <name evidence="2" type="ORF">M408DRAFT_8060</name>
</gene>
<feature type="chain" id="PRO_5002170396" evidence="1">
    <location>
        <begin position="20"/>
        <end position="284"/>
    </location>
</feature>
<dbReference type="Proteomes" id="UP000054097">
    <property type="component" value="Unassembled WGS sequence"/>
</dbReference>
<keyword evidence="1" id="KW-0732">Signal</keyword>
<reference evidence="3" key="2">
    <citation type="submission" date="2015-01" db="EMBL/GenBank/DDBJ databases">
        <title>Evolutionary Origins and Diversification of the Mycorrhizal Mutualists.</title>
        <authorList>
            <consortium name="DOE Joint Genome Institute"/>
            <consortium name="Mycorrhizal Genomics Consortium"/>
            <person name="Kohler A."/>
            <person name="Kuo A."/>
            <person name="Nagy L.G."/>
            <person name="Floudas D."/>
            <person name="Copeland A."/>
            <person name="Barry K.W."/>
            <person name="Cichocki N."/>
            <person name="Veneault-Fourrey C."/>
            <person name="LaButti K."/>
            <person name="Lindquist E.A."/>
            <person name="Lipzen A."/>
            <person name="Lundell T."/>
            <person name="Morin E."/>
            <person name="Murat C."/>
            <person name="Riley R."/>
            <person name="Ohm R."/>
            <person name="Sun H."/>
            <person name="Tunlid A."/>
            <person name="Henrissat B."/>
            <person name="Grigoriev I.V."/>
            <person name="Hibbett D.S."/>
            <person name="Martin F."/>
        </authorList>
    </citation>
    <scope>NUCLEOTIDE SEQUENCE [LARGE SCALE GENOMIC DNA]</scope>
    <source>
        <strain evidence="3">MAFF 305830</strain>
    </source>
</reference>
<dbReference type="OrthoDB" id="2336871at2759"/>
<keyword evidence="3" id="KW-1185">Reference proteome</keyword>
<evidence type="ECO:0000256" key="1">
    <source>
        <dbReference type="SAM" id="SignalP"/>
    </source>
</evidence>
<dbReference type="STRING" id="933852.A0A0C2WUJ0"/>
<feature type="signal peptide" evidence="1">
    <location>
        <begin position="1"/>
        <end position="19"/>
    </location>
</feature>
<protein>
    <submittedName>
        <fullName evidence="2">Uncharacterized protein</fullName>
    </submittedName>
</protein>
<evidence type="ECO:0000313" key="2">
    <source>
        <dbReference type="EMBL" id="KIM29843.1"/>
    </source>
</evidence>
<reference evidence="2 3" key="1">
    <citation type="submission" date="2014-04" db="EMBL/GenBank/DDBJ databases">
        <authorList>
            <consortium name="DOE Joint Genome Institute"/>
            <person name="Kuo A."/>
            <person name="Zuccaro A."/>
            <person name="Kohler A."/>
            <person name="Nagy L.G."/>
            <person name="Floudas D."/>
            <person name="Copeland A."/>
            <person name="Barry K.W."/>
            <person name="Cichocki N."/>
            <person name="Veneault-Fourrey C."/>
            <person name="LaButti K."/>
            <person name="Lindquist E.A."/>
            <person name="Lipzen A."/>
            <person name="Lundell T."/>
            <person name="Morin E."/>
            <person name="Murat C."/>
            <person name="Sun H."/>
            <person name="Tunlid A."/>
            <person name="Henrissat B."/>
            <person name="Grigoriev I.V."/>
            <person name="Hibbett D.S."/>
            <person name="Martin F."/>
            <person name="Nordberg H.P."/>
            <person name="Cantor M.N."/>
            <person name="Hua S.X."/>
        </authorList>
    </citation>
    <scope>NUCLEOTIDE SEQUENCE [LARGE SCALE GENOMIC DNA]</scope>
    <source>
        <strain evidence="2 3">MAFF 305830</strain>
    </source>
</reference>
<sequence length="284" mass="29983">MKFALSVFSALALASTALGADLEDRSYRYYPAPNHAAQQQANVRTVTVHDTMMATTTATQFVTVTAGAQCTLEGNAAPSAAVTTTTTNAASADAETTTTAAAVTTVTSAPSLETTSVAAQERPTTTVETVTSTHTYSTTVVYATPTTVTQMEHDSTVVRTVDVTRTSTRRVVETQVVTRTKTKFVHETVTLNDAGILIGHSHLVIEQLRSLDDTEPLDPTKFAFFKGLNAPLDGDSTLSATLDKGLPAGVYRMFSINTAANHQPALASVAQHGSMDDGVYFTAV</sequence>
<dbReference type="HOGENOM" id="CLU_980602_0_0_1"/>
<proteinExistence type="predicted"/>
<organism evidence="2 3">
    <name type="scientific">Serendipita vermifera MAFF 305830</name>
    <dbReference type="NCBI Taxonomy" id="933852"/>
    <lineage>
        <taxon>Eukaryota</taxon>
        <taxon>Fungi</taxon>
        <taxon>Dikarya</taxon>
        <taxon>Basidiomycota</taxon>
        <taxon>Agaricomycotina</taxon>
        <taxon>Agaricomycetes</taxon>
        <taxon>Sebacinales</taxon>
        <taxon>Serendipitaceae</taxon>
        <taxon>Serendipita</taxon>
    </lineage>
</organism>